<dbReference type="SUPFAM" id="SSF55811">
    <property type="entry name" value="Nudix"/>
    <property type="match status" value="1"/>
</dbReference>
<dbReference type="PANTHER" id="PTHR43736:SF1">
    <property type="entry name" value="DIHYDRONEOPTERIN TRIPHOSPHATE DIPHOSPHATASE"/>
    <property type="match status" value="1"/>
</dbReference>
<dbReference type="PROSITE" id="PS51462">
    <property type="entry name" value="NUDIX"/>
    <property type="match status" value="1"/>
</dbReference>
<gene>
    <name evidence="3" type="ORF">VTK73DRAFT_7761</name>
</gene>
<reference evidence="3 4" key="1">
    <citation type="journal article" date="2024" name="Commun. Biol.">
        <title>Comparative genomic analysis of thermophilic fungi reveals convergent evolutionary adaptations and gene losses.</title>
        <authorList>
            <person name="Steindorff A.S."/>
            <person name="Aguilar-Pontes M.V."/>
            <person name="Robinson A.J."/>
            <person name="Andreopoulos B."/>
            <person name="LaButti K."/>
            <person name="Kuo A."/>
            <person name="Mondo S."/>
            <person name="Riley R."/>
            <person name="Otillar R."/>
            <person name="Haridas S."/>
            <person name="Lipzen A."/>
            <person name="Grimwood J."/>
            <person name="Schmutz J."/>
            <person name="Clum A."/>
            <person name="Reid I.D."/>
            <person name="Moisan M.C."/>
            <person name="Butler G."/>
            <person name="Nguyen T.T.M."/>
            <person name="Dewar K."/>
            <person name="Conant G."/>
            <person name="Drula E."/>
            <person name="Henrissat B."/>
            <person name="Hansel C."/>
            <person name="Singer S."/>
            <person name="Hutchinson M.I."/>
            <person name="de Vries R.P."/>
            <person name="Natvig D.O."/>
            <person name="Powell A.J."/>
            <person name="Tsang A."/>
            <person name="Grigoriev I.V."/>
        </authorList>
    </citation>
    <scope>NUCLEOTIDE SEQUENCE [LARGE SCALE GENOMIC DNA]</scope>
    <source>
        <strain evidence="3 4">ATCC 24622</strain>
    </source>
</reference>
<feature type="compositionally biased region" description="Polar residues" evidence="1">
    <location>
        <begin position="1"/>
        <end position="15"/>
    </location>
</feature>
<protein>
    <recommendedName>
        <fullName evidence="2">Nudix hydrolase domain-containing protein</fullName>
    </recommendedName>
</protein>
<feature type="compositionally biased region" description="Low complexity" evidence="1">
    <location>
        <begin position="190"/>
        <end position="201"/>
    </location>
</feature>
<feature type="region of interest" description="Disordered" evidence="1">
    <location>
        <begin position="1"/>
        <end position="27"/>
    </location>
</feature>
<sequence length="265" mass="29018">MATEEPCTSQMMSRSPSPPHQPPLEFTSDESLSRFAVPLQRYLRIHPELDAVAVGALVFAYIAPGAISVAAQHCYSKDNGYGNGDRTSGGDEGPSASEPACDHILLIQRAAHDSFPLRWEIPGGSCDPDDPTILHGVGRELWEETGLLMTAIRSAIGSGDVFFASSFLWGLRRVTKYTFEVEVVSAASASEESQSSAVPESNTTVPQVTLDPNEHQAYIWATEEECRTKKKGQMELQFTTRDQEAAILAGFQWQKARRTLRMGAQ</sequence>
<evidence type="ECO:0000313" key="4">
    <source>
        <dbReference type="Proteomes" id="UP001586593"/>
    </source>
</evidence>
<comment type="caution">
    <text evidence="3">The sequence shown here is derived from an EMBL/GenBank/DDBJ whole genome shotgun (WGS) entry which is preliminary data.</text>
</comment>
<feature type="region of interest" description="Disordered" evidence="1">
    <location>
        <begin position="190"/>
        <end position="209"/>
    </location>
</feature>
<evidence type="ECO:0000256" key="1">
    <source>
        <dbReference type="SAM" id="MobiDB-lite"/>
    </source>
</evidence>
<dbReference type="InterPro" id="IPR000086">
    <property type="entry name" value="NUDIX_hydrolase_dom"/>
</dbReference>
<dbReference type="CDD" id="cd02883">
    <property type="entry name" value="NUDIX_Hydrolase"/>
    <property type="match status" value="1"/>
</dbReference>
<dbReference type="EMBL" id="JAZHXJ010000051">
    <property type="protein sequence ID" value="KAL1878583.1"/>
    <property type="molecule type" value="Genomic_DNA"/>
</dbReference>
<dbReference type="PANTHER" id="PTHR43736">
    <property type="entry name" value="ADP-RIBOSE PYROPHOSPHATASE"/>
    <property type="match status" value="1"/>
</dbReference>
<evidence type="ECO:0000259" key="2">
    <source>
        <dbReference type="PROSITE" id="PS51462"/>
    </source>
</evidence>
<name>A0ABR3XRJ8_9PEZI</name>
<evidence type="ECO:0000313" key="3">
    <source>
        <dbReference type="EMBL" id="KAL1878583.1"/>
    </source>
</evidence>
<dbReference type="Proteomes" id="UP001586593">
    <property type="component" value="Unassembled WGS sequence"/>
</dbReference>
<feature type="domain" description="Nudix hydrolase" evidence="2">
    <location>
        <begin position="87"/>
        <end position="248"/>
    </location>
</feature>
<proteinExistence type="predicted"/>
<dbReference type="InterPro" id="IPR015797">
    <property type="entry name" value="NUDIX_hydrolase-like_dom_sf"/>
</dbReference>
<dbReference type="Pfam" id="PF00293">
    <property type="entry name" value="NUDIX"/>
    <property type="match status" value="1"/>
</dbReference>
<organism evidence="3 4">
    <name type="scientific">Phialemonium thermophilum</name>
    <dbReference type="NCBI Taxonomy" id="223376"/>
    <lineage>
        <taxon>Eukaryota</taxon>
        <taxon>Fungi</taxon>
        <taxon>Dikarya</taxon>
        <taxon>Ascomycota</taxon>
        <taxon>Pezizomycotina</taxon>
        <taxon>Sordariomycetes</taxon>
        <taxon>Sordariomycetidae</taxon>
        <taxon>Cephalothecales</taxon>
        <taxon>Cephalothecaceae</taxon>
        <taxon>Phialemonium</taxon>
    </lineage>
</organism>
<dbReference type="Gene3D" id="3.90.79.10">
    <property type="entry name" value="Nucleoside Triphosphate Pyrophosphohydrolase"/>
    <property type="match status" value="1"/>
</dbReference>
<keyword evidence="4" id="KW-1185">Reference proteome</keyword>
<accession>A0ABR3XRJ8</accession>